<feature type="transmembrane region" description="Helical" evidence="2">
    <location>
        <begin position="181"/>
        <end position="202"/>
    </location>
</feature>
<evidence type="ECO:0000259" key="4">
    <source>
        <dbReference type="PROSITE" id="PS50887"/>
    </source>
</evidence>
<feature type="transmembrane region" description="Helical" evidence="2">
    <location>
        <begin position="310"/>
        <end position="328"/>
    </location>
</feature>
<keyword evidence="2" id="KW-0812">Transmembrane</keyword>
<dbReference type="PROSITE" id="PS50887">
    <property type="entry name" value="GGDEF"/>
    <property type="match status" value="1"/>
</dbReference>
<dbReference type="SMART" id="SM00052">
    <property type="entry name" value="EAL"/>
    <property type="match status" value="1"/>
</dbReference>
<accession>A0A6J7EWS5</accession>
<feature type="transmembrane region" description="Helical" evidence="2">
    <location>
        <begin position="284"/>
        <end position="304"/>
    </location>
</feature>
<dbReference type="Gene3D" id="3.20.20.450">
    <property type="entry name" value="EAL domain"/>
    <property type="match status" value="1"/>
</dbReference>
<proteinExistence type="predicted"/>
<dbReference type="SMART" id="SM00267">
    <property type="entry name" value="GGDEF"/>
    <property type="match status" value="1"/>
</dbReference>
<dbReference type="InterPro" id="IPR029787">
    <property type="entry name" value="Nucleotide_cyclase"/>
</dbReference>
<dbReference type="InterPro" id="IPR000160">
    <property type="entry name" value="GGDEF_dom"/>
</dbReference>
<dbReference type="PANTHER" id="PTHR44757">
    <property type="entry name" value="DIGUANYLATE CYCLASE DGCP"/>
    <property type="match status" value="1"/>
</dbReference>
<feature type="compositionally biased region" description="Polar residues" evidence="1">
    <location>
        <begin position="16"/>
        <end position="29"/>
    </location>
</feature>
<feature type="transmembrane region" description="Helical" evidence="2">
    <location>
        <begin position="214"/>
        <end position="234"/>
    </location>
</feature>
<dbReference type="EMBL" id="CAFBLP010000051">
    <property type="protein sequence ID" value="CAB4884599.1"/>
    <property type="molecule type" value="Genomic_DNA"/>
</dbReference>
<feature type="transmembrane region" description="Helical" evidence="2">
    <location>
        <begin position="58"/>
        <end position="75"/>
    </location>
</feature>
<feature type="region of interest" description="Disordered" evidence="1">
    <location>
        <begin position="1"/>
        <end position="30"/>
    </location>
</feature>
<dbReference type="NCBIfam" id="TIGR00254">
    <property type="entry name" value="GGDEF"/>
    <property type="match status" value="1"/>
</dbReference>
<gene>
    <name evidence="5" type="ORF">UFOPK3376_01943</name>
</gene>
<feature type="domain" description="EAL" evidence="3">
    <location>
        <begin position="518"/>
        <end position="773"/>
    </location>
</feature>
<dbReference type="Pfam" id="PF00563">
    <property type="entry name" value="EAL"/>
    <property type="match status" value="1"/>
</dbReference>
<name>A0A6J7EWS5_9ZZZZ</name>
<organism evidence="5">
    <name type="scientific">freshwater metagenome</name>
    <dbReference type="NCBI Taxonomy" id="449393"/>
    <lineage>
        <taxon>unclassified sequences</taxon>
        <taxon>metagenomes</taxon>
        <taxon>ecological metagenomes</taxon>
    </lineage>
</organism>
<dbReference type="PANTHER" id="PTHR44757:SF2">
    <property type="entry name" value="BIOFILM ARCHITECTURE MAINTENANCE PROTEIN MBAA"/>
    <property type="match status" value="1"/>
</dbReference>
<keyword evidence="2" id="KW-0472">Membrane</keyword>
<feature type="domain" description="GGDEF" evidence="4">
    <location>
        <begin position="375"/>
        <end position="509"/>
    </location>
</feature>
<keyword evidence="2" id="KW-1133">Transmembrane helix</keyword>
<dbReference type="PROSITE" id="PS50883">
    <property type="entry name" value="EAL"/>
    <property type="match status" value="1"/>
</dbReference>
<dbReference type="Gene3D" id="3.30.70.270">
    <property type="match status" value="1"/>
</dbReference>
<evidence type="ECO:0000313" key="5">
    <source>
        <dbReference type="EMBL" id="CAB4884599.1"/>
    </source>
</evidence>
<evidence type="ECO:0000256" key="1">
    <source>
        <dbReference type="SAM" id="MobiDB-lite"/>
    </source>
</evidence>
<dbReference type="SUPFAM" id="SSF141868">
    <property type="entry name" value="EAL domain-like"/>
    <property type="match status" value="1"/>
</dbReference>
<dbReference type="InterPro" id="IPR001633">
    <property type="entry name" value="EAL_dom"/>
</dbReference>
<dbReference type="AlphaFoldDB" id="A0A6J7EWS5"/>
<feature type="transmembrane region" description="Helical" evidence="2">
    <location>
        <begin position="34"/>
        <end position="52"/>
    </location>
</feature>
<protein>
    <submittedName>
        <fullName evidence="5">Unannotated protein</fullName>
    </submittedName>
</protein>
<reference evidence="5" key="1">
    <citation type="submission" date="2020-05" db="EMBL/GenBank/DDBJ databases">
        <authorList>
            <person name="Chiriac C."/>
            <person name="Salcher M."/>
            <person name="Ghai R."/>
            <person name="Kavagutti S V."/>
        </authorList>
    </citation>
    <scope>NUCLEOTIDE SEQUENCE</scope>
</reference>
<evidence type="ECO:0000259" key="3">
    <source>
        <dbReference type="PROSITE" id="PS50883"/>
    </source>
</evidence>
<dbReference type="FunFam" id="3.30.70.270:FF:000001">
    <property type="entry name" value="Diguanylate cyclase domain protein"/>
    <property type="match status" value="1"/>
</dbReference>
<feature type="transmembrane region" description="Helical" evidence="2">
    <location>
        <begin position="151"/>
        <end position="169"/>
    </location>
</feature>
<dbReference type="CDD" id="cd01949">
    <property type="entry name" value="GGDEF"/>
    <property type="match status" value="1"/>
</dbReference>
<dbReference type="InterPro" id="IPR035919">
    <property type="entry name" value="EAL_sf"/>
</dbReference>
<evidence type="ECO:0000256" key="2">
    <source>
        <dbReference type="SAM" id="Phobius"/>
    </source>
</evidence>
<dbReference type="SUPFAM" id="SSF55073">
    <property type="entry name" value="Nucleotide cyclase"/>
    <property type="match status" value="1"/>
</dbReference>
<dbReference type="InterPro" id="IPR052155">
    <property type="entry name" value="Biofilm_reg_signaling"/>
</dbReference>
<dbReference type="CDD" id="cd01948">
    <property type="entry name" value="EAL"/>
    <property type="match status" value="1"/>
</dbReference>
<sequence>MLVQTHVDVPRPTAPDVNQTRPYRASQTAPDDGRTTWIVLSVFLTLIGIHALGLAGSAIYPLVTAGGVVCAIIGLRHHSPAVVWPWGAFVATGVLWTAAGVVRDATNATGDFTTSRSLLPDMFALPGYVLFGVALFGLLRSRRGAGERAALLDGIMLGVGALLLVNELLVEPTLDIQGTWMMARIAVAIYPAISMCLLVLAARLAFGAGDRSPAFSLLLLGAVALLVGDIVFALGEVGTLVIPQRILEVPYLLVPACIGTAATHPSIRSLARSAPSQGPSLGRARLGTVAGALMVPLVLIARRGLTPGRMVALALCLVLAVAAIVRLASAMRQQVASEARLAHQATHDELTGLPSRAYILDHTDKVMAMSRDTGHSVALMFIDLDQFKLVNDSMGHAVGDQLLVLAAQRISSCVRPNDVVGRISGDEFILVAVGVDSAEAFALAERIRRVLSEGFYLEAGEVFISVSIGITLATGDASSTPAATLIQEADTAMYRSKDAGRNTVTMFDTSMRERVARRVGLDRRLRHALAEGHFTAYYQPIVALPSGRVHGFEALARWMDDGQMVSPAEFIPIAEESGLIVPLGKFMLNDACRQLAWWRQSVPGGAELCMSVNLSPRQVRESDIVDTVAEALERYELPGNALWLEITESLMMEDSVATAAVMAGLRSLGVRMSVDDFGTGYSSLSYLKRFPVSRVKIDQTFVSGIGEHASDASLVTAIVAMATALDLDAVAEGVETREQAERLVDLGCRSAQGYLFSHAVPASEIPATLDRLGIAGARRSVPQRRCAKAAS</sequence>
<dbReference type="Pfam" id="PF00990">
    <property type="entry name" value="GGDEF"/>
    <property type="match status" value="1"/>
</dbReference>
<feature type="transmembrane region" description="Helical" evidence="2">
    <location>
        <begin position="122"/>
        <end position="139"/>
    </location>
</feature>
<feature type="transmembrane region" description="Helical" evidence="2">
    <location>
        <begin position="82"/>
        <end position="102"/>
    </location>
</feature>
<dbReference type="InterPro" id="IPR043128">
    <property type="entry name" value="Rev_trsase/Diguanyl_cyclase"/>
</dbReference>